<feature type="signal peptide" evidence="1">
    <location>
        <begin position="1"/>
        <end position="23"/>
    </location>
</feature>
<comment type="caution">
    <text evidence="2">The sequence shown here is derived from an EMBL/GenBank/DDBJ whole genome shotgun (WGS) entry which is preliminary data.</text>
</comment>
<gene>
    <name evidence="2" type="ORF">LJD63_00415</name>
</gene>
<accession>A0AB35H833</accession>
<organism evidence="2 3">
    <name type="scientific">Veillonella nakazawae</name>
    <dbReference type="NCBI Taxonomy" id="2682456"/>
    <lineage>
        <taxon>Bacteria</taxon>
        <taxon>Bacillati</taxon>
        <taxon>Bacillota</taxon>
        <taxon>Negativicutes</taxon>
        <taxon>Veillonellales</taxon>
        <taxon>Veillonellaceae</taxon>
        <taxon>Veillonella</taxon>
    </lineage>
</organism>
<sequence>MLRKYLLSGSLIAVLCLSGCSNGSELPGYNAKIHYSSSSMYKNDLMDKILNEKIYKATENTEVSDAAKILFRVEDMNDEARRNLNYSMWRAQYNAVTEIHIHTAKGGLSYSLPFPAFRGGTQSSPISGMAGTNALIYTFNHPFIYTSLSVENQPYEQSAQYLGKPYKELNQDSVTAALQNKWSQLKQDKFDISSIEGSTFKRENIINSRWSTMKTKSEPRFLANDISFALPNEPDTQYVLTLMVREDGEQGIGKRGVEDVIANYIVPNITSLAWLNESSHFESFNNFNYRVLNDAIEESSGNEYIKIYKNPIGITQTIEVYPVEHKGLIWANLVDIVTINEAQLKARHNMRHGGHTYVWNDGIPGVRVYFAYEDGTSELRFSTQDAHNLYIHTIRYNYDLNRNKLPPLGEMVSDATISNLGDTYKGEVDFL</sequence>
<proteinExistence type="predicted"/>
<dbReference type="RefSeq" id="WP_227282885.1">
    <property type="nucleotide sequence ID" value="NZ_JAJDLA010000001.1"/>
</dbReference>
<keyword evidence="1" id="KW-0732">Signal</keyword>
<feature type="chain" id="PRO_5044284476" description="Lipoprotein" evidence="1">
    <location>
        <begin position="24"/>
        <end position="431"/>
    </location>
</feature>
<evidence type="ECO:0000313" key="2">
    <source>
        <dbReference type="EMBL" id="MCB8604723.1"/>
    </source>
</evidence>
<protein>
    <recommendedName>
        <fullName evidence="4">Lipoprotein</fullName>
    </recommendedName>
</protein>
<dbReference type="EMBL" id="JAJDLA010000001">
    <property type="protein sequence ID" value="MCB8604723.1"/>
    <property type="molecule type" value="Genomic_DNA"/>
</dbReference>
<name>A0AB35H833_9FIRM</name>
<evidence type="ECO:0008006" key="4">
    <source>
        <dbReference type="Google" id="ProtNLM"/>
    </source>
</evidence>
<dbReference type="AlphaFoldDB" id="A0AB35H833"/>
<reference evidence="2" key="1">
    <citation type="submission" date="2021-10" db="EMBL/GenBank/DDBJ databases">
        <title>Collection of gut derived symbiotic bacterial strains cultured from healthy donors.</title>
        <authorList>
            <person name="Lin H."/>
            <person name="Littmann E."/>
            <person name="Kohout C."/>
            <person name="Pamer E.G."/>
        </authorList>
    </citation>
    <scope>NUCLEOTIDE SEQUENCE</scope>
    <source>
        <strain evidence="2">DFI.4.35</strain>
    </source>
</reference>
<evidence type="ECO:0000313" key="3">
    <source>
        <dbReference type="Proteomes" id="UP001198010"/>
    </source>
</evidence>
<evidence type="ECO:0000256" key="1">
    <source>
        <dbReference type="SAM" id="SignalP"/>
    </source>
</evidence>
<dbReference type="Proteomes" id="UP001198010">
    <property type="component" value="Unassembled WGS sequence"/>
</dbReference>